<proteinExistence type="predicted"/>
<feature type="domain" description="ChsH2 rubredoxin-like zinc ribbon" evidence="2">
    <location>
        <begin position="18"/>
        <end position="53"/>
    </location>
</feature>
<comment type="caution">
    <text evidence="3">The sequence shown here is derived from an EMBL/GenBank/DDBJ whole genome shotgun (WGS) entry which is preliminary data.</text>
</comment>
<organism evidence="3 4">
    <name type="scientific">Reticulibacter mediterranei</name>
    <dbReference type="NCBI Taxonomy" id="2778369"/>
    <lineage>
        <taxon>Bacteria</taxon>
        <taxon>Bacillati</taxon>
        <taxon>Chloroflexota</taxon>
        <taxon>Ktedonobacteria</taxon>
        <taxon>Ktedonobacterales</taxon>
        <taxon>Reticulibacteraceae</taxon>
        <taxon>Reticulibacter</taxon>
    </lineage>
</organism>
<dbReference type="InterPro" id="IPR012340">
    <property type="entry name" value="NA-bd_OB-fold"/>
</dbReference>
<dbReference type="RefSeq" id="WP_220206685.1">
    <property type="nucleotide sequence ID" value="NZ_BNJK01000001.1"/>
</dbReference>
<dbReference type="AlphaFoldDB" id="A0A8J3IPD0"/>
<evidence type="ECO:0000259" key="2">
    <source>
        <dbReference type="Pfam" id="PF12172"/>
    </source>
</evidence>
<dbReference type="Gene3D" id="6.10.30.10">
    <property type="match status" value="1"/>
</dbReference>
<dbReference type="Pfam" id="PF12172">
    <property type="entry name" value="zf-ChsH2"/>
    <property type="match status" value="1"/>
</dbReference>
<name>A0A8J3IPD0_9CHLR</name>
<reference evidence="3" key="1">
    <citation type="submission" date="2020-10" db="EMBL/GenBank/DDBJ databases">
        <title>Taxonomic study of unclassified bacteria belonging to the class Ktedonobacteria.</title>
        <authorList>
            <person name="Yabe S."/>
            <person name="Wang C.M."/>
            <person name="Zheng Y."/>
            <person name="Sakai Y."/>
            <person name="Cavaletti L."/>
            <person name="Monciardini P."/>
            <person name="Donadio S."/>
        </authorList>
    </citation>
    <scope>NUCLEOTIDE SEQUENCE</scope>
    <source>
        <strain evidence="3">ID150040</strain>
    </source>
</reference>
<evidence type="ECO:0008006" key="5">
    <source>
        <dbReference type="Google" id="ProtNLM"/>
    </source>
</evidence>
<dbReference type="EMBL" id="BNJK01000001">
    <property type="protein sequence ID" value="GHO96035.1"/>
    <property type="molecule type" value="Genomic_DNA"/>
</dbReference>
<sequence length="134" mass="15036">MPAQLPQFVIDSDSRPYWEGLALGELRIQRCDACSHHVFYPRAICPHCSSERLSWITATGKGTIYSYTVAHQAFGPFADEVPFVVAIVELEEGVRMMTRIVDAPPERVHIGATVHVTFAAINEEITLPYFQLTM</sequence>
<dbReference type="InterPro" id="IPR022002">
    <property type="entry name" value="ChsH2_Znr"/>
</dbReference>
<protein>
    <recommendedName>
        <fullName evidence="5">DNA-binding protein</fullName>
    </recommendedName>
</protein>
<dbReference type="Pfam" id="PF01796">
    <property type="entry name" value="OB_ChsH2_C"/>
    <property type="match status" value="1"/>
</dbReference>
<dbReference type="SUPFAM" id="SSF50249">
    <property type="entry name" value="Nucleic acid-binding proteins"/>
    <property type="match status" value="1"/>
</dbReference>
<accession>A0A8J3IPD0</accession>
<evidence type="ECO:0000313" key="4">
    <source>
        <dbReference type="Proteomes" id="UP000597444"/>
    </source>
</evidence>
<dbReference type="PANTHER" id="PTHR34075:SF5">
    <property type="entry name" value="BLR3430 PROTEIN"/>
    <property type="match status" value="1"/>
</dbReference>
<keyword evidence="4" id="KW-1185">Reference proteome</keyword>
<evidence type="ECO:0000259" key="1">
    <source>
        <dbReference type="Pfam" id="PF01796"/>
    </source>
</evidence>
<feature type="domain" description="ChsH2 C-terminal OB-fold" evidence="1">
    <location>
        <begin position="55"/>
        <end position="118"/>
    </location>
</feature>
<dbReference type="InterPro" id="IPR052513">
    <property type="entry name" value="Thioester_dehydratase-like"/>
</dbReference>
<evidence type="ECO:0000313" key="3">
    <source>
        <dbReference type="EMBL" id="GHO96035.1"/>
    </source>
</evidence>
<dbReference type="Proteomes" id="UP000597444">
    <property type="component" value="Unassembled WGS sequence"/>
</dbReference>
<gene>
    <name evidence="3" type="ORF">KSF_060830</name>
</gene>
<dbReference type="PANTHER" id="PTHR34075">
    <property type="entry name" value="BLR3430 PROTEIN"/>
    <property type="match status" value="1"/>
</dbReference>
<dbReference type="InterPro" id="IPR002878">
    <property type="entry name" value="ChsH2_C"/>
</dbReference>